<protein>
    <submittedName>
        <fullName evidence="1">Uncharacterized protein</fullName>
    </submittedName>
</protein>
<comment type="caution">
    <text evidence="1">The sequence shown here is derived from an EMBL/GenBank/DDBJ whole genome shotgun (WGS) entry which is preliminary data.</text>
</comment>
<proteinExistence type="predicted"/>
<dbReference type="OrthoDB" id="6407690at2759"/>
<keyword evidence="2" id="KW-1185">Reference proteome</keyword>
<reference evidence="1" key="1">
    <citation type="submission" date="2020-08" db="EMBL/GenBank/DDBJ databases">
        <title>Multicomponent nature underlies the extraordinary mechanical properties of spider dragline silk.</title>
        <authorList>
            <person name="Kono N."/>
            <person name="Nakamura H."/>
            <person name="Mori M."/>
            <person name="Yoshida Y."/>
            <person name="Ohtoshi R."/>
            <person name="Malay A.D."/>
            <person name="Moran D.A.P."/>
            <person name="Tomita M."/>
            <person name="Numata K."/>
            <person name="Arakawa K."/>
        </authorList>
    </citation>
    <scope>NUCLEOTIDE SEQUENCE</scope>
</reference>
<feature type="non-terminal residue" evidence="1">
    <location>
        <position position="1"/>
    </location>
</feature>
<organism evidence="1 2">
    <name type="scientific">Nephila pilipes</name>
    <name type="common">Giant wood spider</name>
    <name type="synonym">Nephila maculata</name>
    <dbReference type="NCBI Taxonomy" id="299642"/>
    <lineage>
        <taxon>Eukaryota</taxon>
        <taxon>Metazoa</taxon>
        <taxon>Ecdysozoa</taxon>
        <taxon>Arthropoda</taxon>
        <taxon>Chelicerata</taxon>
        <taxon>Arachnida</taxon>
        <taxon>Araneae</taxon>
        <taxon>Araneomorphae</taxon>
        <taxon>Entelegynae</taxon>
        <taxon>Araneoidea</taxon>
        <taxon>Nephilidae</taxon>
        <taxon>Nephila</taxon>
    </lineage>
</organism>
<accession>A0A8X6QP76</accession>
<dbReference type="AlphaFoldDB" id="A0A8X6QP76"/>
<dbReference type="EMBL" id="BMAW01130492">
    <property type="protein sequence ID" value="GFU35293.1"/>
    <property type="molecule type" value="Genomic_DNA"/>
</dbReference>
<name>A0A8X6QP76_NEPPI</name>
<gene>
    <name evidence="1" type="primary">NCL1_45747</name>
    <name evidence="1" type="ORF">NPIL_288741</name>
</gene>
<sequence>CRNDLIVLYDLLLLNLIQFNRKYKCRNYICILYFLEKTQICLKDLVYLRIMNIYFWPPLQLLAYARSARGILYTFDSETLLHHDYTMEQIKEKVSAIRIPAYESKFTRIASESTNSIIQQFHFPLPTNIQIRLAHIVSELGLEIKIWFSSRIKLVLKYRINFDVRNVLSWRSIGIIDRFKTALNLIRNKNSQMSPRLYVACKYYFEEDAQRLYRNMSSNDRILMRRKWEWSVSMRHWYKALVNSETLDWAQISRNLTDDEFFLRNYDGIPYYFTRMRGREIRYMCIATCLEFKLLCPFDVYFCLHQFHADELNNVITRLTKFQMLQIFDSFLNWPLQSIFLGVVNSFKTRLDKEIFFPLIAGLLNKLQCVRKDYDYANILKILWKEFPLHHSSFVKEQDVLDRVNYVLDAPLPFDSNDFQKFIKRKKTRRT</sequence>
<dbReference type="Proteomes" id="UP000887013">
    <property type="component" value="Unassembled WGS sequence"/>
</dbReference>
<evidence type="ECO:0000313" key="1">
    <source>
        <dbReference type="EMBL" id="GFU35293.1"/>
    </source>
</evidence>
<evidence type="ECO:0000313" key="2">
    <source>
        <dbReference type="Proteomes" id="UP000887013"/>
    </source>
</evidence>